<dbReference type="InterPro" id="IPR050685">
    <property type="entry name" value="LDLR"/>
</dbReference>
<sequence length="242" mass="26101">MALAKQAVIFLAVVLLAALAESAATCRGRYFQCKSSGKCIPQALKCNCEDDCGDGSDEAFPLCNGITFPCKDGGCVDVSRKCDGFMHCLDGSDEAMPMCSAPNITMQDGDVLSVNVGFKKHHGSVGFTLCGSDPTDACVMALVHDVSSSGSLYYTFSEKCASDADCYEDVSPSNLSPSNLGSGNVTFIVERRESSTLVVSLENYSIEVMGVWDFDGETQLRVKPLNWFEDMPVYFSHIKHND</sequence>
<dbReference type="InterPro" id="IPR023415">
    <property type="entry name" value="LDLR_class-A_CS"/>
</dbReference>
<keyword evidence="5" id="KW-1133">Transmembrane helix</keyword>
<dbReference type="PROSITE" id="PS01209">
    <property type="entry name" value="LDLRA_1"/>
    <property type="match status" value="2"/>
</dbReference>
<evidence type="ECO:0000256" key="5">
    <source>
        <dbReference type="ARBA" id="ARBA00022989"/>
    </source>
</evidence>
<dbReference type="GO" id="GO:0012505">
    <property type="term" value="C:endomembrane system"/>
    <property type="evidence" value="ECO:0007669"/>
    <property type="project" value="UniProtKB-SubCell"/>
</dbReference>
<feature type="chain" id="PRO_5043809765" evidence="9">
    <location>
        <begin position="23"/>
        <end position="242"/>
    </location>
</feature>
<comment type="caution">
    <text evidence="10">The sequence shown here is derived from an EMBL/GenBank/DDBJ whole genome shotgun (WGS) entry which is preliminary data.</text>
</comment>
<comment type="subcellular location">
    <subcellularLocation>
        <location evidence="2">Endomembrane system</location>
    </subcellularLocation>
    <subcellularLocation>
        <location evidence="1">Membrane</location>
        <topology evidence="1">Single-pass membrane protein</topology>
    </subcellularLocation>
</comment>
<comment type="caution">
    <text evidence="8">Lacks conserved residue(s) required for the propagation of feature annotation.</text>
</comment>
<dbReference type="InterPro" id="IPR036055">
    <property type="entry name" value="LDL_receptor-like_sf"/>
</dbReference>
<dbReference type="SMART" id="SM00192">
    <property type="entry name" value="LDLa"/>
    <property type="match status" value="2"/>
</dbReference>
<gene>
    <name evidence="10" type="ORF">ONE63_000046</name>
</gene>
<evidence type="ECO:0000256" key="3">
    <source>
        <dbReference type="ARBA" id="ARBA00022692"/>
    </source>
</evidence>
<proteinExistence type="predicted"/>
<feature type="disulfide bond" evidence="8">
    <location>
        <begin position="63"/>
        <end position="75"/>
    </location>
</feature>
<dbReference type="PRINTS" id="PR00261">
    <property type="entry name" value="LDLRECEPTOR"/>
</dbReference>
<dbReference type="Proteomes" id="UP001075354">
    <property type="component" value="Chromosome 1"/>
</dbReference>
<name>A0AAV7Y1B0_9NEOP</name>
<keyword evidence="9" id="KW-0732">Signal</keyword>
<keyword evidence="4" id="KW-0677">Repeat</keyword>
<evidence type="ECO:0000256" key="4">
    <source>
        <dbReference type="ARBA" id="ARBA00022737"/>
    </source>
</evidence>
<protein>
    <submittedName>
        <fullName evidence="10">Uncharacterized protein</fullName>
    </submittedName>
</protein>
<feature type="disulfide bond" evidence="8">
    <location>
        <begin position="70"/>
        <end position="88"/>
    </location>
</feature>
<keyword evidence="7 8" id="KW-1015">Disulfide bond</keyword>
<dbReference type="InterPro" id="IPR002172">
    <property type="entry name" value="LDrepeatLR_classA_rpt"/>
</dbReference>
<dbReference type="PROSITE" id="PS50068">
    <property type="entry name" value="LDLRA_2"/>
    <property type="match status" value="2"/>
</dbReference>
<keyword evidence="11" id="KW-1185">Reference proteome</keyword>
<reference evidence="10" key="1">
    <citation type="submission" date="2022-12" db="EMBL/GenBank/DDBJ databases">
        <title>Chromosome-level genome assembly of the bean flower thrips Megalurothrips usitatus.</title>
        <authorList>
            <person name="Ma L."/>
            <person name="Liu Q."/>
            <person name="Li H."/>
            <person name="Cai W."/>
        </authorList>
    </citation>
    <scope>NUCLEOTIDE SEQUENCE</scope>
    <source>
        <strain evidence="10">Cailab_2022a</strain>
    </source>
</reference>
<organism evidence="10 11">
    <name type="scientific">Megalurothrips usitatus</name>
    <name type="common">bean blossom thrips</name>
    <dbReference type="NCBI Taxonomy" id="439358"/>
    <lineage>
        <taxon>Eukaryota</taxon>
        <taxon>Metazoa</taxon>
        <taxon>Ecdysozoa</taxon>
        <taxon>Arthropoda</taxon>
        <taxon>Hexapoda</taxon>
        <taxon>Insecta</taxon>
        <taxon>Pterygota</taxon>
        <taxon>Neoptera</taxon>
        <taxon>Paraneoptera</taxon>
        <taxon>Thysanoptera</taxon>
        <taxon>Terebrantia</taxon>
        <taxon>Thripoidea</taxon>
        <taxon>Thripidae</taxon>
        <taxon>Megalurothrips</taxon>
    </lineage>
</organism>
<accession>A0AAV7Y1B0</accession>
<dbReference type="AlphaFoldDB" id="A0AAV7Y1B0"/>
<keyword evidence="6" id="KW-0472">Membrane</keyword>
<dbReference type="PANTHER" id="PTHR24270">
    <property type="entry name" value="LOW-DENSITY LIPOPROTEIN RECEPTOR-RELATED"/>
    <property type="match status" value="1"/>
</dbReference>
<evidence type="ECO:0000256" key="7">
    <source>
        <dbReference type="ARBA" id="ARBA00023157"/>
    </source>
</evidence>
<dbReference type="CDD" id="cd00112">
    <property type="entry name" value="LDLa"/>
    <property type="match status" value="2"/>
</dbReference>
<dbReference type="Gene3D" id="4.10.400.10">
    <property type="entry name" value="Low-density Lipoprotein Receptor"/>
    <property type="match status" value="2"/>
</dbReference>
<evidence type="ECO:0000256" key="6">
    <source>
        <dbReference type="ARBA" id="ARBA00023136"/>
    </source>
</evidence>
<evidence type="ECO:0000313" key="10">
    <source>
        <dbReference type="EMBL" id="KAJ1531365.1"/>
    </source>
</evidence>
<evidence type="ECO:0000256" key="2">
    <source>
        <dbReference type="ARBA" id="ARBA00004308"/>
    </source>
</evidence>
<dbReference type="GO" id="GO:0016192">
    <property type="term" value="P:vesicle-mediated transport"/>
    <property type="evidence" value="ECO:0007669"/>
    <property type="project" value="UniProtKB-ARBA"/>
</dbReference>
<dbReference type="SUPFAM" id="SSF57424">
    <property type="entry name" value="LDL receptor-like module"/>
    <property type="match status" value="2"/>
</dbReference>
<evidence type="ECO:0000256" key="9">
    <source>
        <dbReference type="SAM" id="SignalP"/>
    </source>
</evidence>
<dbReference type="EMBL" id="JAPTSV010000001">
    <property type="protein sequence ID" value="KAJ1531365.1"/>
    <property type="molecule type" value="Genomic_DNA"/>
</dbReference>
<keyword evidence="3" id="KW-0812">Transmembrane</keyword>
<evidence type="ECO:0000256" key="1">
    <source>
        <dbReference type="ARBA" id="ARBA00004167"/>
    </source>
</evidence>
<evidence type="ECO:0000313" key="11">
    <source>
        <dbReference type="Proteomes" id="UP001075354"/>
    </source>
</evidence>
<dbReference type="Pfam" id="PF00057">
    <property type="entry name" value="Ldl_recept_a"/>
    <property type="match status" value="2"/>
</dbReference>
<evidence type="ECO:0000256" key="8">
    <source>
        <dbReference type="PROSITE-ProRule" id="PRU00124"/>
    </source>
</evidence>
<feature type="signal peptide" evidence="9">
    <location>
        <begin position="1"/>
        <end position="22"/>
    </location>
</feature>
<dbReference type="GO" id="GO:0005886">
    <property type="term" value="C:plasma membrane"/>
    <property type="evidence" value="ECO:0007669"/>
    <property type="project" value="TreeGrafter"/>
</dbReference>